<reference evidence="8" key="1">
    <citation type="journal article" date="2022" name="G3 (Bethesda)">
        <title>High quality genome of the basidiomycete yeast Dioszegia hungarica PDD-24b-2 isolated from cloud water.</title>
        <authorList>
            <person name="Jarrige D."/>
            <person name="Haridas S."/>
            <person name="Bleykasten-Grosshans C."/>
            <person name="Joly M."/>
            <person name="Nadalig T."/>
            <person name="Sancelme M."/>
            <person name="Vuilleumier S."/>
            <person name="Grigoriev I.V."/>
            <person name="Amato P."/>
            <person name="Bringel F."/>
        </authorList>
    </citation>
    <scope>NUCLEOTIDE SEQUENCE</scope>
    <source>
        <strain evidence="8">PDD-24b-2</strain>
    </source>
</reference>
<evidence type="ECO:0000256" key="2">
    <source>
        <dbReference type="ARBA" id="ARBA00022553"/>
    </source>
</evidence>
<feature type="region of interest" description="Disordered" evidence="6">
    <location>
        <begin position="125"/>
        <end position="405"/>
    </location>
</feature>
<dbReference type="GO" id="GO:0006508">
    <property type="term" value="P:proteolysis"/>
    <property type="evidence" value="ECO:0007669"/>
    <property type="project" value="UniProtKB-KW"/>
</dbReference>
<evidence type="ECO:0000313" key="9">
    <source>
        <dbReference type="Proteomes" id="UP001164286"/>
    </source>
</evidence>
<feature type="compositionally biased region" description="Polar residues" evidence="6">
    <location>
        <begin position="1615"/>
        <end position="1626"/>
    </location>
</feature>
<keyword evidence="5" id="KW-0378">Hydrolase</keyword>
<dbReference type="Proteomes" id="UP001164286">
    <property type="component" value="Unassembled WGS sequence"/>
</dbReference>
<feature type="region of interest" description="Disordered" evidence="6">
    <location>
        <begin position="591"/>
        <end position="689"/>
    </location>
</feature>
<feature type="region of interest" description="Disordered" evidence="6">
    <location>
        <begin position="895"/>
        <end position="957"/>
    </location>
</feature>
<dbReference type="GeneID" id="77727784"/>
<accession>A0AA38H6B5</accession>
<dbReference type="RefSeq" id="XP_052945134.1">
    <property type="nucleotide sequence ID" value="XM_053088579.1"/>
</dbReference>
<feature type="compositionally biased region" description="Polar residues" evidence="6">
    <location>
        <begin position="281"/>
        <end position="290"/>
    </location>
</feature>
<feature type="compositionally biased region" description="Low complexity" evidence="6">
    <location>
        <begin position="1955"/>
        <end position="1969"/>
    </location>
</feature>
<feature type="region of interest" description="Disordered" evidence="6">
    <location>
        <begin position="975"/>
        <end position="1048"/>
    </location>
</feature>
<comment type="similarity">
    <text evidence="1">Belongs to the peptidase C48 family.</text>
</comment>
<proteinExistence type="inferred from homology"/>
<keyword evidence="9" id="KW-1185">Reference proteome</keyword>
<feature type="compositionally biased region" description="Acidic residues" evidence="6">
    <location>
        <begin position="1296"/>
        <end position="1336"/>
    </location>
</feature>
<feature type="compositionally biased region" description="Basic and acidic residues" evidence="6">
    <location>
        <begin position="2060"/>
        <end position="2076"/>
    </location>
</feature>
<feature type="region of interest" description="Disordered" evidence="6">
    <location>
        <begin position="1291"/>
        <end position="1395"/>
    </location>
</feature>
<feature type="compositionally biased region" description="Basic and acidic residues" evidence="6">
    <location>
        <begin position="651"/>
        <end position="662"/>
    </location>
</feature>
<feature type="region of interest" description="Disordered" evidence="6">
    <location>
        <begin position="1086"/>
        <end position="1106"/>
    </location>
</feature>
<evidence type="ECO:0000256" key="5">
    <source>
        <dbReference type="ARBA" id="ARBA00022801"/>
    </source>
</evidence>
<feature type="compositionally biased region" description="Basic and acidic residues" evidence="6">
    <location>
        <begin position="1559"/>
        <end position="1596"/>
    </location>
</feature>
<sequence length="2111" mass="227025">MCASSFSHLFLAPLDIYNNAHSAAHILGCSIRRAPSIVAARKGSPDRAWWTRPSAHPLMLGSIVSRASGIASDILSSGLYSNKSAEAASSIQNGRTVKPANNQRQTRNSLAAAGMEDDWQAAQYEREQASPGPSRPRRGENQASDGDDIVAVGGRKTRGTGSGSKARAPLVAAAGKPQKNGGNNGYSPYTAGSTKTATSGQAKTQRRADQEYDLVVSQQHTFKPVPADRMYGTSDARHMYPRDTSRQVLHEDRRRVSRDAQNDRRSSVEADDAWFAEQRQMKASGSNQQRAGRAPAHRELNDHRPKANNNQDRKAARKSTPSGRHAASEQADSPTMSGESRSASPVKRKLQNGDHITVISDGEDEAHPVARSVTTKRPRNLGADESVAPIGQTKGEKGKARAGRDAVGLAQQTLDKAAKQKPTPRGKAVKPAIPSSGISAASSVNVRQSFLSMQPVVDLRMTSLCWNPKTLDCFIRCTDPEQKLDLPMRHLVGKVSCYCEESEAPYLHLCFDTGDVSDFRRQLELLYDVSLNQPTIDIRLFLFKGQPTGIFVGEIARSLTGERKMPVTKSVSVRVILAQLQSEVSAGWAAGNEAKKRADAADRRRNQPRQSEPAAPLERSADTNGTKGNKKGKPLKKINLDDNQSTLQFGKETRANTRKTDAEPIDVPGSPEKTKPAAVGSRKSLRQRDKAQTAAAAYEVSDDEMFEPAPVVVPAPALPRPENWNGVLFPYPLQGRADINITEGDKWRVAAGDFLNDTLIEFGLKYVLSELRAQPGGVDIDKDVYLFNSFFYEKLSLPAKPGTKNDVSWAAYTSVRKWTKSANVFDKKYLIIPINENAHWYLAVIFNPGGILRPHEPPAKTPATDALVDVPDAAQLPFVTAEEVETVKADIAKASEDARADTRSSSTRGVEDREQVEMIIPAVDTSTEITEITDSPGPSARTRRSGRLSESAASVTSTSPVLGAIARLAGLTHSNDVSADPLDSIPRLSGMAASPSAQSSQAPSQGPGRKRINRARCKPDDSATSSASVHAPSRSQRPMDISASPDPKPIVSLTLQNYALQNGFVDSVAPAKEQEEEVAAAVEEVEKEADPARPAAPAKTAAKPKERTNIWDGEDAWIFTFDSLGGKHPPVYTCLKRWLEHEAKDKKQIDYVPTPARYKEARVPQQPNFSDCGLYLIHYVEHLLKEPEGKVRLIEEPIPGGHGAEKTKWLSRIDQVWNEADTRTLREQWTKKIDVLKEQRDKDRAALLPATPAAPGASGAADAEEEDHMEIMPASQSVKALSQAPAVDKAKAEAVAELEPEPEQVAEEEAVAPADPAEDVEMGEEETCGPDDDFNDAEIQHPSALFAPNSFDNLHLGEDDPMEGPMSAHSPGSPFGDDDDGYHSQSESELAKHLKLAKEETVGLVDYVSRENSAAAGNPGPSVQPGMDPRLQQPSHGPFTDPSLAADVLQLSAVPENHAPEQEDEDEDGMGGLNTPEAPNPQLLPSLSRPRETSPVPGGLPTRTDSILKQRRSEERHQAALRSSPRPSDQRNISNGHRAISVSSGSAVSSGSYEVQEEVEYRTEGNPTGREKSRDPERHEGDSRRSVKGKGREAKESSPGSRGTAEMDAPFGTSLADSPQLNTPSGHRSGREKPGRTTTARTDPSEAFDPPAPRFTPYAPRSAPLFSAGWRARSPSPIGLNKPEPPRPTLSQTLASGSSGLRRSPSPGPSNPDQSTRPRSLSPALTVDVPLYQPRPPPSAKRASRPSSMKAEPDRAASRTSPRKSTGRANHQIPILPAVNFMQSLPLSPRGSGSALPHRSSPLSDLLALSPNGSRSSPAAAATQTAGASHPPLSPELEEPEEERELDKSPSNLRPMKVVTTYRGHGPRKSARPSLASATAREDAVDVLGSSEESSDEVSAAPRSAALSASPPPPRKPTSAKASSSKLVSLRVSPPPSLQQLSVLQKRKADKEAKSSSASAEASSSSASKVKPRASRVAVVLPAKRRKPDDDAAFTPAGRDDESSAGETGSGSERKKKQKTSAKQERSHAKGGGKGNKGKGVDREAAGEKEEEMDELATDDSTRSPAEKVTSKHFDQASRGQAANGSAPRSSRSSARPSGTQDKPISVLEDD</sequence>
<feature type="region of interest" description="Disordered" evidence="6">
    <location>
        <begin position="1245"/>
        <end position="1266"/>
    </location>
</feature>
<feature type="compositionally biased region" description="Basic and acidic residues" evidence="6">
    <location>
        <begin position="1506"/>
        <end position="1518"/>
    </location>
</feature>
<feature type="compositionally biased region" description="Low complexity" evidence="6">
    <location>
        <begin position="1696"/>
        <end position="1705"/>
    </location>
</feature>
<dbReference type="GO" id="GO:0005634">
    <property type="term" value="C:nucleus"/>
    <property type="evidence" value="ECO:0007669"/>
    <property type="project" value="TreeGrafter"/>
</dbReference>
<feature type="compositionally biased region" description="Basic and acidic residues" evidence="6">
    <location>
        <begin position="593"/>
        <end position="605"/>
    </location>
</feature>
<feature type="compositionally biased region" description="Polar residues" evidence="6">
    <location>
        <begin position="185"/>
        <end position="203"/>
    </location>
</feature>
<feature type="compositionally biased region" description="Acidic residues" evidence="6">
    <location>
        <begin position="2049"/>
        <end position="2058"/>
    </location>
</feature>
<feature type="compositionally biased region" description="Low complexity" evidence="6">
    <location>
        <begin position="1800"/>
        <end position="1811"/>
    </location>
</feature>
<feature type="compositionally biased region" description="Basic and acidic residues" evidence="6">
    <location>
        <begin position="235"/>
        <end position="268"/>
    </location>
</feature>
<feature type="compositionally biased region" description="Basic and acidic residues" evidence="6">
    <location>
        <begin position="296"/>
        <end position="305"/>
    </location>
</feature>
<keyword evidence="2" id="KW-0597">Phosphoprotein</keyword>
<keyword evidence="4" id="KW-0833">Ubl conjugation pathway</keyword>
<dbReference type="InterPro" id="IPR051947">
    <property type="entry name" value="Sentrin-specific_protease"/>
</dbReference>
<feature type="compositionally biased region" description="Polar residues" evidence="6">
    <location>
        <begin position="330"/>
        <end position="343"/>
    </location>
</feature>
<evidence type="ECO:0000256" key="4">
    <source>
        <dbReference type="ARBA" id="ARBA00022786"/>
    </source>
</evidence>
<dbReference type="InterPro" id="IPR038765">
    <property type="entry name" value="Papain-like_cys_pep_sf"/>
</dbReference>
<evidence type="ECO:0000256" key="1">
    <source>
        <dbReference type="ARBA" id="ARBA00005234"/>
    </source>
</evidence>
<dbReference type="SUPFAM" id="SSF54001">
    <property type="entry name" value="Cysteine proteinases"/>
    <property type="match status" value="1"/>
</dbReference>
<evidence type="ECO:0000259" key="7">
    <source>
        <dbReference type="PROSITE" id="PS50600"/>
    </source>
</evidence>
<organism evidence="8 9">
    <name type="scientific">Dioszegia hungarica</name>
    <dbReference type="NCBI Taxonomy" id="4972"/>
    <lineage>
        <taxon>Eukaryota</taxon>
        <taxon>Fungi</taxon>
        <taxon>Dikarya</taxon>
        <taxon>Basidiomycota</taxon>
        <taxon>Agaricomycotina</taxon>
        <taxon>Tremellomycetes</taxon>
        <taxon>Tremellales</taxon>
        <taxon>Bulleribasidiaceae</taxon>
        <taxon>Dioszegia</taxon>
    </lineage>
</organism>
<protein>
    <recommendedName>
        <fullName evidence="7">Ubiquitin-like protease family profile domain-containing protein</fullName>
    </recommendedName>
</protein>
<evidence type="ECO:0000256" key="6">
    <source>
        <dbReference type="SAM" id="MobiDB-lite"/>
    </source>
</evidence>
<dbReference type="EMBL" id="JAKWFO010000005">
    <property type="protein sequence ID" value="KAI9635357.1"/>
    <property type="molecule type" value="Genomic_DNA"/>
</dbReference>
<comment type="caution">
    <text evidence="8">The sequence shown here is derived from an EMBL/GenBank/DDBJ whole genome shotgun (WGS) entry which is preliminary data.</text>
</comment>
<feature type="compositionally biased region" description="Polar residues" evidence="6">
    <location>
        <begin position="1525"/>
        <end position="1535"/>
    </location>
</feature>
<feature type="compositionally biased region" description="Low complexity" evidence="6">
    <location>
        <begin position="989"/>
        <end position="1007"/>
    </location>
</feature>
<dbReference type="PANTHER" id="PTHR46896:SF3">
    <property type="entry name" value="FI06413P-RELATED"/>
    <property type="match status" value="1"/>
</dbReference>
<dbReference type="GO" id="GO:0005737">
    <property type="term" value="C:cytoplasm"/>
    <property type="evidence" value="ECO:0007669"/>
    <property type="project" value="TreeGrafter"/>
</dbReference>
<feature type="domain" description="Ubiquitin-like protease family profile" evidence="7">
    <location>
        <begin position="739"/>
        <end position="1183"/>
    </location>
</feature>
<gene>
    <name evidence="8" type="ORF">MKK02DRAFT_32804</name>
</gene>
<feature type="compositionally biased region" description="Low complexity" evidence="6">
    <location>
        <begin position="1246"/>
        <end position="1261"/>
    </location>
</feature>
<feature type="region of interest" description="Disordered" evidence="6">
    <location>
        <begin position="415"/>
        <end position="434"/>
    </location>
</feature>
<feature type="compositionally biased region" description="Low complexity" evidence="6">
    <location>
        <begin position="1541"/>
        <end position="1552"/>
    </location>
</feature>
<dbReference type="GO" id="GO:0070139">
    <property type="term" value="F:SUMO-specific endopeptidase activity"/>
    <property type="evidence" value="ECO:0007669"/>
    <property type="project" value="TreeGrafter"/>
</dbReference>
<dbReference type="PANTHER" id="PTHR46896">
    <property type="entry name" value="SENTRIN-SPECIFIC PROTEASE"/>
    <property type="match status" value="1"/>
</dbReference>
<feature type="compositionally biased region" description="Polar residues" evidence="6">
    <location>
        <begin position="1022"/>
        <end position="1036"/>
    </location>
</feature>
<feature type="compositionally biased region" description="Low complexity" evidence="6">
    <location>
        <begin position="2086"/>
        <end position="2098"/>
    </location>
</feature>
<dbReference type="Gene3D" id="3.40.395.10">
    <property type="entry name" value="Adenoviral Proteinase, Chain A"/>
    <property type="match status" value="2"/>
</dbReference>
<dbReference type="Pfam" id="PF02902">
    <property type="entry name" value="Peptidase_C48"/>
    <property type="match status" value="2"/>
</dbReference>
<feature type="compositionally biased region" description="Low complexity" evidence="6">
    <location>
        <begin position="1917"/>
        <end position="1944"/>
    </location>
</feature>
<feature type="compositionally biased region" description="Basic and acidic residues" evidence="6">
    <location>
        <begin position="394"/>
        <end position="404"/>
    </location>
</feature>
<keyword evidence="3" id="KW-0645">Protease</keyword>
<name>A0AA38H6B5_9TREE</name>
<feature type="compositionally biased region" description="Basic and acidic residues" evidence="6">
    <location>
        <begin position="2039"/>
        <end position="2048"/>
    </location>
</feature>
<feature type="region of interest" description="Disordered" evidence="6">
    <location>
        <begin position="1409"/>
        <end position="2111"/>
    </location>
</feature>
<feature type="compositionally biased region" description="Low complexity" evidence="6">
    <location>
        <begin position="1092"/>
        <end position="1101"/>
    </location>
</feature>
<dbReference type="PROSITE" id="PS50600">
    <property type="entry name" value="ULP_PROTEASE"/>
    <property type="match status" value="1"/>
</dbReference>
<dbReference type="GO" id="GO:0016926">
    <property type="term" value="P:protein desumoylation"/>
    <property type="evidence" value="ECO:0007669"/>
    <property type="project" value="TreeGrafter"/>
</dbReference>
<evidence type="ECO:0000313" key="8">
    <source>
        <dbReference type="EMBL" id="KAI9635357.1"/>
    </source>
</evidence>
<evidence type="ECO:0000256" key="3">
    <source>
        <dbReference type="ARBA" id="ARBA00022670"/>
    </source>
</evidence>
<dbReference type="InterPro" id="IPR003653">
    <property type="entry name" value="Peptidase_C48_C"/>
</dbReference>
<feature type="compositionally biased region" description="Polar residues" evidence="6">
    <location>
        <begin position="924"/>
        <end position="933"/>
    </location>
</feature>
<feature type="compositionally biased region" description="Low complexity" evidence="6">
    <location>
        <begin position="1897"/>
        <end position="1909"/>
    </location>
</feature>
<feature type="compositionally biased region" description="Low complexity" evidence="6">
    <location>
        <begin position="1819"/>
        <end position="1828"/>
    </location>
</feature>